<evidence type="ECO:0000313" key="2">
    <source>
        <dbReference type="Proteomes" id="UP001222027"/>
    </source>
</evidence>
<gene>
    <name evidence="1" type="ORF">OPV22_002593</name>
</gene>
<proteinExistence type="predicted"/>
<comment type="caution">
    <text evidence="1">The sequence shown here is derived from an EMBL/GenBank/DDBJ whole genome shotgun (WGS) entry which is preliminary data.</text>
</comment>
<organism evidence="1 2">
    <name type="scientific">Ensete ventricosum</name>
    <name type="common">Abyssinian banana</name>
    <name type="synonym">Musa ensete</name>
    <dbReference type="NCBI Taxonomy" id="4639"/>
    <lineage>
        <taxon>Eukaryota</taxon>
        <taxon>Viridiplantae</taxon>
        <taxon>Streptophyta</taxon>
        <taxon>Embryophyta</taxon>
        <taxon>Tracheophyta</taxon>
        <taxon>Spermatophyta</taxon>
        <taxon>Magnoliopsida</taxon>
        <taxon>Liliopsida</taxon>
        <taxon>Zingiberales</taxon>
        <taxon>Musaceae</taxon>
        <taxon>Ensete</taxon>
    </lineage>
</organism>
<name>A0AAV8RYE6_ENSVE</name>
<reference evidence="1 2" key="1">
    <citation type="submission" date="2022-12" db="EMBL/GenBank/DDBJ databases">
        <title>Chromosome-scale assembly of the Ensete ventricosum genome.</title>
        <authorList>
            <person name="Dussert Y."/>
            <person name="Stocks J."/>
            <person name="Wendawek A."/>
            <person name="Woldeyes F."/>
            <person name="Nichols R.A."/>
            <person name="Borrell J.S."/>
        </authorList>
    </citation>
    <scope>NUCLEOTIDE SEQUENCE [LARGE SCALE GENOMIC DNA]</scope>
    <source>
        <strain evidence="2">cv. Maze</strain>
        <tissue evidence="1">Seeds</tissue>
    </source>
</reference>
<keyword evidence="2" id="KW-1185">Reference proteome</keyword>
<protein>
    <submittedName>
        <fullName evidence="1">Uncharacterized protein</fullName>
    </submittedName>
</protein>
<dbReference type="AlphaFoldDB" id="A0AAV8RYE6"/>
<sequence>MINCSLSFLPIQFPEFKRSGARARLIDPPSKTLDHLAPSSAPESPQAINNRTEADGSCCFEIDLQRLNLPSKSDFGTLLFICVLWVVCIDTLVRCHCSQALFICFCFCSSVNLNCRQKGVAFS</sequence>
<dbReference type="EMBL" id="JAQQAF010000001">
    <property type="protein sequence ID" value="KAJ8512159.1"/>
    <property type="molecule type" value="Genomic_DNA"/>
</dbReference>
<evidence type="ECO:0000313" key="1">
    <source>
        <dbReference type="EMBL" id="KAJ8512159.1"/>
    </source>
</evidence>
<dbReference type="Proteomes" id="UP001222027">
    <property type="component" value="Unassembled WGS sequence"/>
</dbReference>
<accession>A0AAV8RYE6</accession>